<dbReference type="Gene3D" id="2.40.10.10">
    <property type="entry name" value="Trypsin-like serine proteases"/>
    <property type="match status" value="2"/>
</dbReference>
<dbReference type="PANTHER" id="PTHR24252">
    <property type="entry name" value="ACROSIN-RELATED"/>
    <property type="match status" value="1"/>
</dbReference>
<dbReference type="SUPFAM" id="SSF50494">
    <property type="entry name" value="Trypsin-like serine proteases"/>
    <property type="match status" value="1"/>
</dbReference>
<dbReference type="GO" id="GO:0004252">
    <property type="term" value="F:serine-type endopeptidase activity"/>
    <property type="evidence" value="ECO:0007669"/>
    <property type="project" value="InterPro"/>
</dbReference>
<dbReference type="Pfam" id="PF00089">
    <property type="entry name" value="Trypsin"/>
    <property type="match status" value="1"/>
</dbReference>
<dbReference type="InterPro" id="IPR009003">
    <property type="entry name" value="Peptidase_S1_PA"/>
</dbReference>
<accession>A0A5E4PZA3</accession>
<dbReference type="InterPro" id="IPR043504">
    <property type="entry name" value="Peptidase_S1_PA_chymotrypsin"/>
</dbReference>
<keyword evidence="4" id="KW-1185">Reference proteome</keyword>
<evidence type="ECO:0000313" key="3">
    <source>
        <dbReference type="EMBL" id="VVC91321.1"/>
    </source>
</evidence>
<evidence type="ECO:0000259" key="2">
    <source>
        <dbReference type="Pfam" id="PF00089"/>
    </source>
</evidence>
<dbReference type="Proteomes" id="UP000324832">
    <property type="component" value="Unassembled WGS sequence"/>
</dbReference>
<dbReference type="GO" id="GO:0006508">
    <property type="term" value="P:proteolysis"/>
    <property type="evidence" value="ECO:0007669"/>
    <property type="project" value="InterPro"/>
</dbReference>
<reference evidence="3 4" key="1">
    <citation type="submission" date="2017-07" db="EMBL/GenBank/DDBJ databases">
        <authorList>
            <person name="Talla V."/>
            <person name="Backstrom N."/>
        </authorList>
    </citation>
    <scope>NUCLEOTIDE SEQUENCE [LARGE SCALE GENOMIC DNA]</scope>
</reference>
<evidence type="ECO:0000313" key="4">
    <source>
        <dbReference type="Proteomes" id="UP000324832"/>
    </source>
</evidence>
<gene>
    <name evidence="3" type="ORF">LSINAPIS_LOCUS4020</name>
</gene>
<dbReference type="AlphaFoldDB" id="A0A5E4PZA3"/>
<evidence type="ECO:0000256" key="1">
    <source>
        <dbReference type="ARBA" id="ARBA00023157"/>
    </source>
</evidence>
<proteinExistence type="predicted"/>
<dbReference type="InterPro" id="IPR001254">
    <property type="entry name" value="Trypsin_dom"/>
</dbReference>
<protein>
    <recommendedName>
        <fullName evidence="2">Peptidase S1 domain-containing protein</fullName>
    </recommendedName>
</protein>
<feature type="domain" description="Peptidase S1" evidence="2">
    <location>
        <begin position="34"/>
        <end position="136"/>
    </location>
</feature>
<dbReference type="EMBL" id="FZQP02001026">
    <property type="protein sequence ID" value="VVC91321.1"/>
    <property type="molecule type" value="Genomic_DNA"/>
</dbReference>
<dbReference type="PANTHER" id="PTHR24252:SF7">
    <property type="entry name" value="HYALIN"/>
    <property type="match status" value="1"/>
</dbReference>
<keyword evidence="1" id="KW-1015">Disulfide bond</keyword>
<organism evidence="3 4">
    <name type="scientific">Leptidea sinapis</name>
    <dbReference type="NCBI Taxonomy" id="189913"/>
    <lineage>
        <taxon>Eukaryota</taxon>
        <taxon>Metazoa</taxon>
        <taxon>Ecdysozoa</taxon>
        <taxon>Arthropoda</taxon>
        <taxon>Hexapoda</taxon>
        <taxon>Insecta</taxon>
        <taxon>Pterygota</taxon>
        <taxon>Neoptera</taxon>
        <taxon>Endopterygota</taxon>
        <taxon>Lepidoptera</taxon>
        <taxon>Glossata</taxon>
        <taxon>Ditrysia</taxon>
        <taxon>Papilionoidea</taxon>
        <taxon>Pieridae</taxon>
        <taxon>Dismorphiinae</taxon>
        <taxon>Leptidea</taxon>
    </lineage>
</organism>
<sequence length="137" mass="15592">MTLLWYSYFVLDMWARDTDDRTPKGKVITDLVKKKYCSRDNYNPYTNDNDIAVLKLNEPLVFNKRVQPVTLADEDTKFDAGVTMMTMGFGMTPAGRISSTLLKVNLNYFDQETCKAIIKKAIPCAVITDRMMCAGIQ</sequence>
<name>A0A5E4PZA3_9NEOP</name>